<evidence type="ECO:0000256" key="2">
    <source>
        <dbReference type="ARBA" id="ARBA00022803"/>
    </source>
</evidence>
<dbReference type="InterPro" id="IPR025986">
    <property type="entry name" value="RPAP3-like_C"/>
</dbReference>
<dbReference type="PROSITE" id="PS50005">
    <property type="entry name" value="TPR"/>
    <property type="match status" value="4"/>
</dbReference>
<dbReference type="Pfam" id="PF13181">
    <property type="entry name" value="TPR_8"/>
    <property type="match status" value="2"/>
</dbReference>
<dbReference type="SMART" id="SM00028">
    <property type="entry name" value="TPR"/>
    <property type="match status" value="5"/>
</dbReference>
<dbReference type="PANTHER" id="PTHR46423:SF1">
    <property type="entry name" value="RNA POLYMERASE II-ASSOCIATED PROTEIN 3"/>
    <property type="match status" value="1"/>
</dbReference>
<feature type="region of interest" description="Disordered" evidence="6">
    <location>
        <begin position="80"/>
        <end position="99"/>
    </location>
</feature>
<dbReference type="GO" id="GO:0101031">
    <property type="term" value="C:protein folding chaperone complex"/>
    <property type="evidence" value="ECO:0007669"/>
    <property type="project" value="TreeGrafter"/>
</dbReference>
<sequence length="547" mass="61380">MSGTNKAIELQLQMRQNADELQTFMREMNGTFIKHIVFNLRVSGCQPKTDKPKETPRINAFDYKAWDKFDVDKALSAVDKEESPAGGSDSDSEDATAAVDRSLALSEKERYRGNALFREGKYDDAVECYTRGMSADPYNPVLPTNRASCFHRLKKFSVAESDCNLAIALDSNYFKAFARRGAARFALEKYDSALEDYETVLKLDPRNADAKTEVNKIKKVTLDSYSTVSRPPREAPAVMDPQQQKRLEEQQKRQEAVMQKDRGNAYFKEGKYEAALDCYTGGMEADPTNALLPANRAMAYLKYKQAEDDCGTARLALGKLREAQQDFQELLKLEPGNKQALNEFEEVEVMTCYPIIIFATKAVIGRFLTSSVHPLVRSAPGGDVMRPDPAARLPAAPTPTTTSTTSTTAPSSVRSSIDPTELLPAPATNSYQFEADLRTIGPHQPQQIYRYLRQMEPAAYAKIFQNSLESDLLNQILKTLLDFYTENETPALILGILTNLASVRRFDMAIMFMSSAEKKVLRELFDFLQQAPLEKGALKTLRKKYDI</sequence>
<evidence type="ECO:0000259" key="7">
    <source>
        <dbReference type="Pfam" id="PF13877"/>
    </source>
</evidence>
<dbReference type="InterPro" id="IPR019734">
    <property type="entry name" value="TPR_rpt"/>
</dbReference>
<dbReference type="PANTHER" id="PTHR46423">
    <property type="entry name" value="RNA POLYMERASE II-ASSOCIATED PROTEIN 3"/>
    <property type="match status" value="1"/>
</dbReference>
<feature type="repeat" description="TPR" evidence="5">
    <location>
        <begin position="106"/>
        <end position="139"/>
    </location>
</feature>
<dbReference type="OMA" id="NFTPDRP"/>
<dbReference type="Pfam" id="PF00515">
    <property type="entry name" value="TPR_1"/>
    <property type="match status" value="1"/>
</dbReference>
<feature type="region of interest" description="Disordered" evidence="6">
    <location>
        <begin position="225"/>
        <end position="244"/>
    </location>
</feature>
<evidence type="ECO:0000256" key="1">
    <source>
        <dbReference type="ARBA" id="ARBA00022737"/>
    </source>
</evidence>
<comment type="similarity">
    <text evidence="3">Belongs to the RPAP3 family.</text>
</comment>
<feature type="repeat" description="TPR" evidence="5">
    <location>
        <begin position="174"/>
        <end position="207"/>
    </location>
</feature>
<dbReference type="Gene3D" id="1.25.40.10">
    <property type="entry name" value="Tetratricopeptide repeat domain"/>
    <property type="match status" value="3"/>
</dbReference>
<evidence type="ECO:0000313" key="8">
    <source>
        <dbReference type="Ensembl" id="ENSGMOP00000033592.1"/>
    </source>
</evidence>
<evidence type="ECO:0000256" key="4">
    <source>
        <dbReference type="ARBA" id="ARBA00040133"/>
    </source>
</evidence>
<name>A0A8C5ALU8_GADMO</name>
<dbReference type="InterPro" id="IPR051966">
    <property type="entry name" value="RPAP3"/>
</dbReference>
<dbReference type="Pfam" id="PF13877">
    <property type="entry name" value="RPAP3_C"/>
    <property type="match status" value="1"/>
</dbReference>
<keyword evidence="1" id="KW-0677">Repeat</keyword>
<dbReference type="PROSITE" id="PS50293">
    <property type="entry name" value="TPR_REGION"/>
    <property type="match status" value="1"/>
</dbReference>
<dbReference type="GeneTree" id="ENSGT00940000156749"/>
<dbReference type="Ensembl" id="ENSGMOT00000045302.1">
    <property type="protein sequence ID" value="ENSGMOP00000033592.1"/>
    <property type="gene ID" value="ENSGMOG00000006944.2"/>
</dbReference>
<reference evidence="8" key="1">
    <citation type="submission" date="2025-08" db="UniProtKB">
        <authorList>
            <consortium name="Ensembl"/>
        </authorList>
    </citation>
    <scope>IDENTIFICATION</scope>
</reference>
<feature type="region of interest" description="Disordered" evidence="6">
    <location>
        <begin position="378"/>
        <end position="419"/>
    </location>
</feature>
<dbReference type="SUPFAM" id="SSF48452">
    <property type="entry name" value="TPR-like"/>
    <property type="match status" value="2"/>
</dbReference>
<organism evidence="8 9">
    <name type="scientific">Gadus morhua</name>
    <name type="common">Atlantic cod</name>
    <dbReference type="NCBI Taxonomy" id="8049"/>
    <lineage>
        <taxon>Eukaryota</taxon>
        <taxon>Metazoa</taxon>
        <taxon>Chordata</taxon>
        <taxon>Craniata</taxon>
        <taxon>Vertebrata</taxon>
        <taxon>Euteleostomi</taxon>
        <taxon>Actinopterygii</taxon>
        <taxon>Neopterygii</taxon>
        <taxon>Teleostei</taxon>
        <taxon>Neoteleostei</taxon>
        <taxon>Acanthomorphata</taxon>
        <taxon>Zeiogadaria</taxon>
        <taxon>Gadariae</taxon>
        <taxon>Gadiformes</taxon>
        <taxon>Gadoidei</taxon>
        <taxon>Gadidae</taxon>
        <taxon>Gadus</taxon>
    </lineage>
</organism>
<dbReference type="AlphaFoldDB" id="A0A8C5ALU8"/>
<keyword evidence="2 5" id="KW-0802">TPR repeat</keyword>
<accession>A0A8C5ALU8</accession>
<dbReference type="Proteomes" id="UP000694546">
    <property type="component" value="Chromosome 4"/>
</dbReference>
<feature type="repeat" description="TPR" evidence="5">
    <location>
        <begin position="256"/>
        <end position="289"/>
    </location>
</feature>
<keyword evidence="9" id="KW-1185">Reference proteome</keyword>
<evidence type="ECO:0000256" key="5">
    <source>
        <dbReference type="PROSITE-ProRule" id="PRU00339"/>
    </source>
</evidence>
<reference evidence="8" key="2">
    <citation type="submission" date="2025-09" db="UniProtKB">
        <authorList>
            <consortium name="Ensembl"/>
        </authorList>
    </citation>
    <scope>IDENTIFICATION</scope>
</reference>
<feature type="compositionally biased region" description="Low complexity" evidence="6">
    <location>
        <begin position="394"/>
        <end position="412"/>
    </location>
</feature>
<proteinExistence type="inferred from homology"/>
<evidence type="ECO:0000313" key="9">
    <source>
        <dbReference type="Proteomes" id="UP000694546"/>
    </source>
</evidence>
<feature type="repeat" description="TPR" evidence="5">
    <location>
        <begin position="304"/>
        <end position="337"/>
    </location>
</feature>
<evidence type="ECO:0000256" key="6">
    <source>
        <dbReference type="SAM" id="MobiDB-lite"/>
    </source>
</evidence>
<evidence type="ECO:0000256" key="3">
    <source>
        <dbReference type="ARBA" id="ARBA00038275"/>
    </source>
</evidence>
<protein>
    <recommendedName>
        <fullName evidence="4">RNA polymerase II-associated protein 3</fullName>
    </recommendedName>
</protein>
<dbReference type="InterPro" id="IPR011990">
    <property type="entry name" value="TPR-like_helical_dom_sf"/>
</dbReference>
<feature type="domain" description="RNA-polymerase II-associated protein 3-like C-terminal" evidence="7">
    <location>
        <begin position="427"/>
        <end position="518"/>
    </location>
</feature>